<gene>
    <name evidence="1" type="ORF">SAMN05660235_00512</name>
</gene>
<evidence type="ECO:0000313" key="2">
    <source>
        <dbReference type="Proteomes" id="UP000243333"/>
    </source>
</evidence>
<dbReference type="SUPFAM" id="SSF52833">
    <property type="entry name" value="Thioredoxin-like"/>
    <property type="match status" value="1"/>
</dbReference>
<dbReference type="Gene3D" id="3.40.30.10">
    <property type="entry name" value="Glutaredoxin"/>
    <property type="match status" value="1"/>
</dbReference>
<reference evidence="2" key="1">
    <citation type="submission" date="2016-10" db="EMBL/GenBank/DDBJ databases">
        <authorList>
            <person name="Varghese N."/>
            <person name="Submissions S."/>
        </authorList>
    </citation>
    <scope>NUCLEOTIDE SEQUENCE [LARGE SCALE GENOMIC DNA]</scope>
    <source>
        <strain evidence="2">DSM 23256</strain>
    </source>
</reference>
<dbReference type="EMBL" id="FNBU01000002">
    <property type="protein sequence ID" value="SDF11469.1"/>
    <property type="molecule type" value="Genomic_DNA"/>
</dbReference>
<accession>A0A1G7IGN0</accession>
<sequence>MNNMVIEICVGTSCYLLGAQDLIRSIEELPYEQRSRIELRGVTCLKTCGKGPNVRIDGVVAAEMTPERLLSIIQDKLG</sequence>
<evidence type="ECO:0000313" key="1">
    <source>
        <dbReference type="EMBL" id="SDF11469.1"/>
    </source>
</evidence>
<protein>
    <submittedName>
        <fullName evidence="1">Thioredoxin-like [2Fe-2S] ferredoxin</fullName>
    </submittedName>
</protein>
<dbReference type="Proteomes" id="UP000243333">
    <property type="component" value="Unassembled WGS sequence"/>
</dbReference>
<proteinExistence type="predicted"/>
<dbReference type="STRING" id="1123285.SAMN05660235_00512"/>
<dbReference type="CDD" id="cd02980">
    <property type="entry name" value="TRX_Fd_family"/>
    <property type="match status" value="1"/>
</dbReference>
<dbReference type="OrthoDB" id="9807975at2"/>
<keyword evidence="2" id="KW-1185">Reference proteome</keyword>
<organism evidence="1 2">
    <name type="scientific">Sporolituus thermophilus DSM 23256</name>
    <dbReference type="NCBI Taxonomy" id="1123285"/>
    <lineage>
        <taxon>Bacteria</taxon>
        <taxon>Bacillati</taxon>
        <taxon>Bacillota</taxon>
        <taxon>Negativicutes</taxon>
        <taxon>Selenomonadales</taxon>
        <taxon>Sporomusaceae</taxon>
        <taxon>Sporolituus</taxon>
    </lineage>
</organism>
<dbReference type="AlphaFoldDB" id="A0A1G7IGN0"/>
<dbReference type="Pfam" id="PF01257">
    <property type="entry name" value="2Fe-2S_thioredx"/>
    <property type="match status" value="1"/>
</dbReference>
<name>A0A1G7IGN0_9FIRM</name>
<dbReference type="InterPro" id="IPR036249">
    <property type="entry name" value="Thioredoxin-like_sf"/>
</dbReference>